<reference evidence="3 4" key="1">
    <citation type="submission" date="2019-05" db="EMBL/GenBank/DDBJ databases">
        <title>Draft Genome Sequences of Six Type Strains of the Genus Massilia.</title>
        <authorList>
            <person name="Miess H."/>
            <person name="Frediansyhah A."/>
            <person name="Gross H."/>
        </authorList>
    </citation>
    <scope>NUCLEOTIDE SEQUENCE [LARGE SCALE GENOMIC DNA]</scope>
    <source>
        <strain evidence="3 4">DSMZ 26121</strain>
    </source>
</reference>
<dbReference type="SUPFAM" id="SSF56003">
    <property type="entry name" value="Molybdenum cofactor-binding domain"/>
    <property type="match status" value="2"/>
</dbReference>
<dbReference type="EMBL" id="JACHXS010000011">
    <property type="protein sequence ID" value="MBB3224093.1"/>
    <property type="molecule type" value="Genomic_DNA"/>
</dbReference>
<protein>
    <submittedName>
        <fullName evidence="2">Isoquinoline 1-oxidoreductase beta subunit</fullName>
        <ecNumber evidence="2">1.3.99.16</ecNumber>
    </submittedName>
    <submittedName>
        <fullName evidence="3">Xanthine dehydrogenase family protein molybdopterin-binding subunit</fullName>
    </submittedName>
</protein>
<dbReference type="PIRSF" id="PIRSF036389">
    <property type="entry name" value="IOR_B"/>
    <property type="match status" value="1"/>
</dbReference>
<name>A0A4P8HZB9_9BURK</name>
<gene>
    <name evidence="3" type="ORF">FCL38_29220</name>
    <name evidence="2" type="ORF">FHS02_004952</name>
</gene>
<dbReference type="EMBL" id="CP040017">
    <property type="protein sequence ID" value="QCP14040.1"/>
    <property type="molecule type" value="Genomic_DNA"/>
</dbReference>
<dbReference type="PANTHER" id="PTHR47495:SF2">
    <property type="entry name" value="ALDEHYDE DEHYDROGENASE"/>
    <property type="match status" value="1"/>
</dbReference>
<evidence type="ECO:0000313" key="5">
    <source>
        <dbReference type="Proteomes" id="UP000584325"/>
    </source>
</evidence>
<feature type="domain" description="Aldehyde oxidase/xanthine dehydrogenase a/b hammerhead" evidence="1">
    <location>
        <begin position="209"/>
        <end position="287"/>
    </location>
</feature>
<dbReference type="InterPro" id="IPR052516">
    <property type="entry name" value="N-heterocyclic_Hydroxylase"/>
</dbReference>
<dbReference type="InterPro" id="IPR008274">
    <property type="entry name" value="AldOxase/xan_DH_MoCoBD1"/>
</dbReference>
<dbReference type="Pfam" id="PF20256">
    <property type="entry name" value="MoCoBD_2"/>
    <property type="match status" value="2"/>
</dbReference>
<evidence type="ECO:0000313" key="2">
    <source>
        <dbReference type="EMBL" id="MBB3224093.1"/>
    </source>
</evidence>
<sequence length="711" mass="76507">MNKANDGQVTSRREFLKLSITVGGSIVVGVGYYGTAHATPEDSAFSPNAYVRIAPDNSVTVICGKSEMGQGVHTAYAQIVAEELDADWSTIVVEQAPVHLDHANPGTPLMATGGSTSVRMNWDRLRRAGAGARFVLLEAAARSWRVDKSQLHARAGWIHGPDGRKARFADFLKACAGIELPQAPPLKSPSEYTVIGRPLLRVDTPPKVTGQAQFGIDVQLPGMLLAVMAFPPAFGATVIEFDPKPALAIAGVRGVFQVTGGIAVVADTTWAAMKGREALSVRWSKSPFADLSMDALRQQYRAALDHPGLVDKESGMSTVKTKSSLTMDFEQPYLVQAPMEPMNCTVEIRADGADVWTGTQGQSLAQRYAAGVTGLKPEQIRVHTTFLGGSFGRRGVNDFVRHAAEIAKAAGKPVKMLYTRADDMRAGYYRPFNRIRISATLGHDGRIASFTAKTAVAAISKWTGFSALKKPNGVDHYATETLAPFYDIEHVEVRWVETDPGIPIWFWRTPGGSQNCFAVESMVDELALLAGRDPYTFRRSMLTSRPRHIAVLDLAAKHAGWNRPAPSGSARGIAIVEIFGSIVAEVAEVKIVDGSVRVVRVTCAIDCGTAINPQQIRAQAESSIVFGLGALLYGDVTIEGGAVQQSNFHDYQVLRMQEMPAIDVHIVPSEAPPGGMGEPALPPVLPAVTNALRVLTGKRINQLPVRLTSDG</sequence>
<evidence type="ECO:0000259" key="1">
    <source>
        <dbReference type="SMART" id="SM01008"/>
    </source>
</evidence>
<dbReference type="InterPro" id="IPR037165">
    <property type="entry name" value="AldOxase/xan_DH_Mopterin-bd_sf"/>
</dbReference>
<reference evidence="2 5" key="2">
    <citation type="submission" date="2020-08" db="EMBL/GenBank/DDBJ databases">
        <title>Genomic Encyclopedia of Type Strains, Phase III (KMG-III): the genomes of soil and plant-associated and newly described type strains.</title>
        <authorList>
            <person name="Whitman W."/>
        </authorList>
    </citation>
    <scope>NUCLEOTIDE SEQUENCE [LARGE SCALE GENOMIC DNA]</scope>
    <source>
        <strain evidence="2 5">CECT 7753</strain>
    </source>
</reference>
<organism evidence="2 5">
    <name type="scientific">Pseudoduganella umbonata</name>
    <dbReference type="NCBI Taxonomy" id="864828"/>
    <lineage>
        <taxon>Bacteria</taxon>
        <taxon>Pseudomonadati</taxon>
        <taxon>Pseudomonadota</taxon>
        <taxon>Betaproteobacteria</taxon>
        <taxon>Burkholderiales</taxon>
        <taxon>Oxalobacteraceae</taxon>
        <taxon>Telluria group</taxon>
        <taxon>Pseudoduganella</taxon>
    </lineage>
</organism>
<dbReference type="RefSeq" id="WP_137316815.1">
    <property type="nucleotide sequence ID" value="NZ_CP040017.1"/>
</dbReference>
<dbReference type="PROSITE" id="PS51318">
    <property type="entry name" value="TAT"/>
    <property type="match status" value="1"/>
</dbReference>
<dbReference type="Proteomes" id="UP000584325">
    <property type="component" value="Unassembled WGS sequence"/>
</dbReference>
<dbReference type="Proteomes" id="UP000298763">
    <property type="component" value="Chromosome"/>
</dbReference>
<dbReference type="EC" id="1.3.99.16" evidence="2"/>
<dbReference type="InterPro" id="IPR000674">
    <property type="entry name" value="Ald_Oxase/Xan_DH_a/b"/>
</dbReference>
<accession>A0A4P8HZB9</accession>
<dbReference type="PANTHER" id="PTHR47495">
    <property type="entry name" value="ALDEHYDE DEHYDROGENASE"/>
    <property type="match status" value="1"/>
</dbReference>
<dbReference type="AlphaFoldDB" id="A0A4P8HZB9"/>
<dbReference type="InterPro" id="IPR006311">
    <property type="entry name" value="TAT_signal"/>
</dbReference>
<dbReference type="GO" id="GO:0047121">
    <property type="term" value="F:isoquinoline 1-oxidoreductase activity"/>
    <property type="evidence" value="ECO:0007669"/>
    <property type="project" value="UniProtKB-EC"/>
</dbReference>
<proteinExistence type="predicted"/>
<dbReference type="Gene3D" id="3.90.1170.50">
    <property type="entry name" value="Aldehyde oxidase/xanthine dehydrogenase, a/b hammerhead"/>
    <property type="match status" value="1"/>
</dbReference>
<dbReference type="OrthoDB" id="6073217at2"/>
<dbReference type="Gene3D" id="3.30.365.10">
    <property type="entry name" value="Aldehyde oxidase/xanthine dehydrogenase, molybdopterin binding domain"/>
    <property type="match status" value="4"/>
</dbReference>
<evidence type="ECO:0000313" key="4">
    <source>
        <dbReference type="Proteomes" id="UP000298763"/>
    </source>
</evidence>
<dbReference type="SMART" id="SM01008">
    <property type="entry name" value="Ald_Xan_dh_C"/>
    <property type="match status" value="1"/>
</dbReference>
<dbReference type="InterPro" id="IPR046867">
    <property type="entry name" value="AldOxase/xan_DH_MoCoBD2"/>
</dbReference>
<keyword evidence="2" id="KW-0560">Oxidoreductase</keyword>
<dbReference type="InterPro" id="IPR012368">
    <property type="entry name" value="OxRdtase_Mopterin-bd_su_IorB"/>
</dbReference>
<dbReference type="Pfam" id="PF02738">
    <property type="entry name" value="MoCoBD_1"/>
    <property type="match status" value="1"/>
</dbReference>
<evidence type="ECO:0000313" key="3">
    <source>
        <dbReference type="EMBL" id="QCP14040.1"/>
    </source>
</evidence>
<keyword evidence="4" id="KW-1185">Reference proteome</keyword>